<feature type="binding site" evidence="4">
    <location>
        <position position="84"/>
    </location>
    <ligand>
        <name>(6R)-10-formyltetrahydrofolate</name>
        <dbReference type="ChEBI" id="CHEBI:195366"/>
    </ligand>
</feature>
<dbReference type="EC" id="2.1.2.2" evidence="4"/>
<dbReference type="InterPro" id="IPR004607">
    <property type="entry name" value="GART"/>
</dbReference>
<feature type="domain" description="Formyl transferase N-terminal" evidence="5">
    <location>
        <begin position="22"/>
        <end position="201"/>
    </location>
</feature>
<dbReference type="PANTHER" id="PTHR43369">
    <property type="entry name" value="PHOSPHORIBOSYLGLYCINAMIDE FORMYLTRANSFERASE"/>
    <property type="match status" value="1"/>
</dbReference>
<dbReference type="InterPro" id="IPR002376">
    <property type="entry name" value="Formyl_transf_N"/>
</dbReference>
<name>A0A1I5WW63_9PSEU</name>
<proteinExistence type="inferred from homology"/>
<accession>A0A1I5WW63</accession>
<dbReference type="CDD" id="cd08645">
    <property type="entry name" value="FMT_core_GART"/>
    <property type="match status" value="1"/>
</dbReference>
<dbReference type="AlphaFoldDB" id="A0A1I5WW63"/>
<comment type="catalytic activity">
    <reaction evidence="4">
        <text>N(1)-(5-phospho-beta-D-ribosyl)glycinamide + (6R)-10-formyltetrahydrofolate = N(2)-formyl-N(1)-(5-phospho-beta-D-ribosyl)glycinamide + (6S)-5,6,7,8-tetrahydrofolate + H(+)</text>
        <dbReference type="Rhea" id="RHEA:15053"/>
        <dbReference type="ChEBI" id="CHEBI:15378"/>
        <dbReference type="ChEBI" id="CHEBI:57453"/>
        <dbReference type="ChEBI" id="CHEBI:143788"/>
        <dbReference type="ChEBI" id="CHEBI:147286"/>
        <dbReference type="ChEBI" id="CHEBI:195366"/>
        <dbReference type="EC" id="2.1.2.2"/>
    </reaction>
</comment>
<organism evidence="6 7">
    <name type="scientific">Amycolatopsis arida</name>
    <dbReference type="NCBI Taxonomy" id="587909"/>
    <lineage>
        <taxon>Bacteria</taxon>
        <taxon>Bacillati</taxon>
        <taxon>Actinomycetota</taxon>
        <taxon>Actinomycetes</taxon>
        <taxon>Pseudonocardiales</taxon>
        <taxon>Pseudonocardiaceae</taxon>
        <taxon>Amycolatopsis</taxon>
    </lineage>
</organism>
<dbReference type="SUPFAM" id="SSF53328">
    <property type="entry name" value="Formyltransferase"/>
    <property type="match status" value="1"/>
</dbReference>
<evidence type="ECO:0000256" key="4">
    <source>
        <dbReference type="HAMAP-Rule" id="MF_01930"/>
    </source>
</evidence>
<dbReference type="GO" id="GO:0004644">
    <property type="term" value="F:phosphoribosylglycinamide formyltransferase activity"/>
    <property type="evidence" value="ECO:0007669"/>
    <property type="project" value="UniProtKB-UniRule"/>
</dbReference>
<keyword evidence="7" id="KW-1185">Reference proteome</keyword>
<dbReference type="Proteomes" id="UP000198727">
    <property type="component" value="Unassembled WGS sequence"/>
</dbReference>
<dbReference type="PANTHER" id="PTHR43369:SF2">
    <property type="entry name" value="PHOSPHORIBOSYLGLYCINAMIDE FORMYLTRANSFERASE"/>
    <property type="match status" value="1"/>
</dbReference>
<evidence type="ECO:0000256" key="3">
    <source>
        <dbReference type="ARBA" id="ARBA00022755"/>
    </source>
</evidence>
<feature type="site" description="Raises pKa of active site His" evidence="4">
    <location>
        <position position="164"/>
    </location>
</feature>
<dbReference type="InterPro" id="IPR036477">
    <property type="entry name" value="Formyl_transf_N_sf"/>
</dbReference>
<dbReference type="STRING" id="587909.SAMN05421810_105311"/>
<comment type="function">
    <text evidence="4">Catalyzes the transfer of a formyl group from 10-formyltetrahydrofolate to 5-phospho-ribosyl-glycinamide (GAR), producing 5-phospho-ribosyl-N-formylglycinamide (FGAR) and tetrahydrofolate.</text>
</comment>
<feature type="binding site" evidence="4">
    <location>
        <position position="126"/>
    </location>
    <ligand>
        <name>(6R)-10-formyltetrahydrofolate</name>
        <dbReference type="ChEBI" id="CHEBI:195366"/>
    </ligand>
</feature>
<dbReference type="UniPathway" id="UPA00074">
    <property type="reaction ID" value="UER00126"/>
</dbReference>
<evidence type="ECO:0000313" key="7">
    <source>
        <dbReference type="Proteomes" id="UP000198727"/>
    </source>
</evidence>
<comment type="caution">
    <text evidence="4">Lacks conserved residue(s) required for the propagation of feature annotation.</text>
</comment>
<comment type="similarity">
    <text evidence="4">Belongs to the GART family.</text>
</comment>
<dbReference type="Pfam" id="PF00551">
    <property type="entry name" value="Formyl_trans_N"/>
    <property type="match status" value="1"/>
</dbReference>
<dbReference type="HAMAP" id="MF_01930">
    <property type="entry name" value="PurN"/>
    <property type="match status" value="1"/>
</dbReference>
<evidence type="ECO:0000259" key="5">
    <source>
        <dbReference type="Pfam" id="PF00551"/>
    </source>
</evidence>
<evidence type="ECO:0000313" key="6">
    <source>
        <dbReference type="EMBL" id="SFQ24005.1"/>
    </source>
</evidence>
<dbReference type="GO" id="GO:0005829">
    <property type="term" value="C:cytosol"/>
    <property type="evidence" value="ECO:0007669"/>
    <property type="project" value="TreeGrafter"/>
</dbReference>
<sequence>MTARPVEDAGTRDRLELPVPARLVVLASGSGTLLQAVLDATGQPDYPARVVAVGTDRPGVEALARAERAGVPHFTVRVADHPDRAAWDAALTGAVAAHRPDLVVSAGFMKLLGERFLRRFSNRVVNTHPALLPAFPGMHAVADALAAGVKVTGSTVHLVDSGVDTGPIIAQEAVPVLPDDDEAELHERIKTVERRLLVDVIATLARAGCIVDGRKVRIPR</sequence>
<comment type="pathway">
    <text evidence="1 4">Purine metabolism; IMP biosynthesis via de novo pathway; N(2)-formyl-N(1)-(5-phospho-D-ribosyl)glycinamide from N(1)-(5-phospho-D-ribosyl)glycinamide (10-formyl THF route): step 1/1.</text>
</comment>
<dbReference type="NCBIfam" id="TIGR00639">
    <property type="entry name" value="PurN"/>
    <property type="match status" value="1"/>
</dbReference>
<dbReference type="GO" id="GO:0006189">
    <property type="term" value="P:'de novo' IMP biosynthetic process"/>
    <property type="evidence" value="ECO:0007669"/>
    <property type="project" value="UniProtKB-UniRule"/>
</dbReference>
<reference evidence="7" key="1">
    <citation type="submission" date="2016-10" db="EMBL/GenBank/DDBJ databases">
        <authorList>
            <person name="Varghese N."/>
            <person name="Submissions S."/>
        </authorList>
    </citation>
    <scope>NUCLEOTIDE SEQUENCE [LARGE SCALE GENOMIC DNA]</scope>
    <source>
        <strain evidence="7">CGMCC 4.5579</strain>
    </source>
</reference>
<dbReference type="Gene3D" id="3.40.50.170">
    <property type="entry name" value="Formyl transferase, N-terminal domain"/>
    <property type="match status" value="1"/>
</dbReference>
<keyword evidence="2 4" id="KW-0808">Transferase</keyword>
<dbReference type="EMBL" id="FOWW01000005">
    <property type="protein sequence ID" value="SFQ24005.1"/>
    <property type="molecule type" value="Genomic_DNA"/>
</dbReference>
<feature type="active site" description="Proton donor" evidence="4">
    <location>
        <position position="128"/>
    </location>
</feature>
<evidence type="ECO:0000256" key="1">
    <source>
        <dbReference type="ARBA" id="ARBA00005054"/>
    </source>
</evidence>
<keyword evidence="3 4" id="KW-0658">Purine biosynthesis</keyword>
<feature type="binding site" evidence="4">
    <location>
        <begin position="109"/>
        <end position="112"/>
    </location>
    <ligand>
        <name>(6R)-10-formyltetrahydrofolate</name>
        <dbReference type="ChEBI" id="CHEBI:195366"/>
    </ligand>
</feature>
<evidence type="ECO:0000256" key="2">
    <source>
        <dbReference type="ARBA" id="ARBA00022679"/>
    </source>
</evidence>
<dbReference type="FunFam" id="3.40.50.170:FF:000008">
    <property type="entry name" value="Phosphoribosylglycinamide formyltransferase"/>
    <property type="match status" value="1"/>
</dbReference>
<gene>
    <name evidence="4" type="primary">purN</name>
    <name evidence="6" type="ORF">SAMN05421810_105311</name>
</gene>
<protein>
    <recommendedName>
        <fullName evidence="4">Phosphoribosylglycinamide formyltransferase</fullName>
        <ecNumber evidence="4">2.1.2.2</ecNumber>
    </recommendedName>
    <alternativeName>
        <fullName evidence="4">5'-phosphoribosylglycinamide transformylase</fullName>
    </alternativeName>
    <alternativeName>
        <fullName evidence="4">GAR transformylase</fullName>
        <shortName evidence="4">GART</shortName>
    </alternativeName>
</protein>